<dbReference type="InterPro" id="IPR003849">
    <property type="entry name" value="Preprotein_translocase_YajC"/>
</dbReference>
<dbReference type="RefSeq" id="WP_073983376.1">
    <property type="nucleotide sequence ID" value="NZ_CAJZKY010000006.1"/>
</dbReference>
<feature type="region of interest" description="Disordered" evidence="1">
    <location>
        <begin position="86"/>
        <end position="137"/>
    </location>
</feature>
<dbReference type="AlphaFoldDB" id="A0A929RNF4"/>
<sequence length="137" mass="15393">MSNNLPFYLMAAAAILFMVWTSRSRKKQMEKMEQEKRDQLAAVTPGKWVRTRVGFWGRFVDLDGDIVVLETSDGHEMYWEREMIAEIGGQPPLATTEESEAEETSDAPESADEDEAVLGLDDTGAQSSTQDSDEQQK</sequence>
<evidence type="ECO:0000256" key="1">
    <source>
        <dbReference type="SAM" id="MobiDB-lite"/>
    </source>
</evidence>
<organism evidence="3 4">
    <name type="scientific">Actinomyces bouchesdurhonensis</name>
    <dbReference type="NCBI Taxonomy" id="1852361"/>
    <lineage>
        <taxon>Bacteria</taxon>
        <taxon>Bacillati</taxon>
        <taxon>Actinomycetota</taxon>
        <taxon>Actinomycetes</taxon>
        <taxon>Actinomycetales</taxon>
        <taxon>Actinomycetaceae</taxon>
        <taxon>Actinomyces</taxon>
    </lineage>
</organism>
<accession>A0A929RNF4</accession>
<keyword evidence="2" id="KW-0812">Transmembrane</keyword>
<dbReference type="SMART" id="SM01323">
    <property type="entry name" value="YajC"/>
    <property type="match status" value="1"/>
</dbReference>
<name>A0A929RNF4_9ACTO</name>
<proteinExistence type="predicted"/>
<comment type="caution">
    <text evidence="3">The sequence shown here is derived from an EMBL/GenBank/DDBJ whole genome shotgun (WGS) entry which is preliminary data.</text>
</comment>
<keyword evidence="2" id="KW-1133">Transmembrane helix</keyword>
<protein>
    <submittedName>
        <fullName evidence="3">Preprotein translocase subunit YajC</fullName>
    </submittedName>
</protein>
<evidence type="ECO:0000256" key="2">
    <source>
        <dbReference type="SAM" id="Phobius"/>
    </source>
</evidence>
<keyword evidence="2" id="KW-0472">Membrane</keyword>
<dbReference type="Pfam" id="PF02699">
    <property type="entry name" value="YajC"/>
    <property type="match status" value="1"/>
</dbReference>
<evidence type="ECO:0000313" key="3">
    <source>
        <dbReference type="EMBL" id="MBF0965691.1"/>
    </source>
</evidence>
<dbReference type="EMBL" id="JABZGF010000005">
    <property type="protein sequence ID" value="MBF0965691.1"/>
    <property type="molecule type" value="Genomic_DNA"/>
</dbReference>
<evidence type="ECO:0000313" key="4">
    <source>
        <dbReference type="Proteomes" id="UP000759246"/>
    </source>
</evidence>
<reference evidence="3" key="1">
    <citation type="submission" date="2020-04" db="EMBL/GenBank/DDBJ databases">
        <title>Deep metagenomics examines the oral microbiome during advanced dental caries in children, revealing novel taxa and co-occurrences with host molecules.</title>
        <authorList>
            <person name="Baker J.L."/>
            <person name="Morton J.T."/>
            <person name="Dinis M."/>
            <person name="Alvarez R."/>
            <person name="Tran N.C."/>
            <person name="Knight R."/>
            <person name="Edlund A."/>
        </authorList>
    </citation>
    <scope>NUCLEOTIDE SEQUENCE</scope>
    <source>
        <strain evidence="3">JCVI_30_bin.13</strain>
    </source>
</reference>
<feature type="transmembrane region" description="Helical" evidence="2">
    <location>
        <begin position="6"/>
        <end position="22"/>
    </location>
</feature>
<dbReference type="Proteomes" id="UP000759246">
    <property type="component" value="Unassembled WGS sequence"/>
</dbReference>
<gene>
    <name evidence="3" type="ORF">HXK09_00690</name>
</gene>
<dbReference type="OrthoDB" id="3267178at2"/>
<feature type="compositionally biased region" description="Acidic residues" evidence="1">
    <location>
        <begin position="97"/>
        <end position="116"/>
    </location>
</feature>